<gene>
    <name evidence="1" type="ORF">D1224_07015</name>
</gene>
<dbReference type="RefSeq" id="WP_119379180.1">
    <property type="nucleotide sequence ID" value="NZ_QWGB01000005.1"/>
</dbReference>
<dbReference type="PROSITE" id="PS51257">
    <property type="entry name" value="PROKAR_LIPOPROTEIN"/>
    <property type="match status" value="1"/>
</dbReference>
<comment type="caution">
    <text evidence="1">The sequence shown here is derived from an EMBL/GenBank/DDBJ whole genome shotgun (WGS) entry which is preliminary data.</text>
</comment>
<evidence type="ECO:0008006" key="3">
    <source>
        <dbReference type="Google" id="ProtNLM"/>
    </source>
</evidence>
<reference evidence="1 2" key="1">
    <citation type="submission" date="2018-08" db="EMBL/GenBank/DDBJ databases">
        <title>Henriciella mobilis sp. nov., isolated from seawater.</title>
        <authorList>
            <person name="Cheng H."/>
            <person name="Wu Y.-H."/>
            <person name="Xu X.-W."/>
            <person name="Guo L.-L."/>
        </authorList>
    </citation>
    <scope>NUCLEOTIDE SEQUENCE [LARGE SCALE GENOMIC DNA]</scope>
    <source>
        <strain evidence="1 2">CCUG66934</strain>
    </source>
</reference>
<dbReference type="Proteomes" id="UP000265431">
    <property type="component" value="Unassembled WGS sequence"/>
</dbReference>
<evidence type="ECO:0000313" key="1">
    <source>
        <dbReference type="EMBL" id="RIJ23991.1"/>
    </source>
</evidence>
<name>A0A399QZK1_9PROT</name>
<protein>
    <recommendedName>
        <fullName evidence="3">Lipoprotein</fullName>
    </recommendedName>
</protein>
<evidence type="ECO:0000313" key="2">
    <source>
        <dbReference type="Proteomes" id="UP000265431"/>
    </source>
</evidence>
<proteinExistence type="predicted"/>
<organism evidence="1 2">
    <name type="scientific">Henriciella barbarensis</name>
    <dbReference type="NCBI Taxonomy" id="86342"/>
    <lineage>
        <taxon>Bacteria</taxon>
        <taxon>Pseudomonadati</taxon>
        <taxon>Pseudomonadota</taxon>
        <taxon>Alphaproteobacteria</taxon>
        <taxon>Hyphomonadales</taxon>
        <taxon>Hyphomonadaceae</taxon>
        <taxon>Henriciella</taxon>
    </lineage>
</organism>
<accession>A0A399QZK1</accession>
<dbReference type="EMBL" id="QWGB01000005">
    <property type="protein sequence ID" value="RIJ23991.1"/>
    <property type="molecule type" value="Genomic_DNA"/>
</dbReference>
<keyword evidence="2" id="KW-1185">Reference proteome</keyword>
<dbReference type="OrthoDB" id="7629693at2"/>
<dbReference type="AlphaFoldDB" id="A0A399QZK1"/>
<sequence>MNARHFALIAGTALLASACVSQEERAFYKDSAYIDESAGFKAFADAVTSHCAPAIEGKQGFADFEVKGATRIRMIDDNKIPVVSSDTLPVWQLAEGLVQMQLDPYDRCEVVAVGLPADTTLDVAINAAKASGFRDAEASAQGGRRLVSGQGTAIEFSGPSEAQTPDGRTYTKVTAIVTPGS</sequence>